<feature type="region of interest" description="Disordered" evidence="1">
    <location>
        <begin position="95"/>
        <end position="120"/>
    </location>
</feature>
<gene>
    <name evidence="2" type="ORF">C2G38_2230149</name>
</gene>
<feature type="compositionally biased region" description="Polar residues" evidence="1">
    <location>
        <begin position="99"/>
        <end position="109"/>
    </location>
</feature>
<dbReference type="EMBL" id="QKWP01003008">
    <property type="protein sequence ID" value="RIB01651.1"/>
    <property type="molecule type" value="Genomic_DNA"/>
</dbReference>
<organism evidence="2 3">
    <name type="scientific">Gigaspora rosea</name>
    <dbReference type="NCBI Taxonomy" id="44941"/>
    <lineage>
        <taxon>Eukaryota</taxon>
        <taxon>Fungi</taxon>
        <taxon>Fungi incertae sedis</taxon>
        <taxon>Mucoromycota</taxon>
        <taxon>Glomeromycotina</taxon>
        <taxon>Glomeromycetes</taxon>
        <taxon>Diversisporales</taxon>
        <taxon>Gigasporaceae</taxon>
        <taxon>Gigaspora</taxon>
    </lineage>
</organism>
<protein>
    <submittedName>
        <fullName evidence="2">Uncharacterized protein</fullName>
    </submittedName>
</protein>
<accession>A0A397TW60</accession>
<reference evidence="2 3" key="1">
    <citation type="submission" date="2018-06" db="EMBL/GenBank/DDBJ databases">
        <title>Comparative genomics reveals the genomic features of Rhizophagus irregularis, R. cerebriforme, R. diaphanum and Gigaspora rosea, and their symbiotic lifestyle signature.</title>
        <authorList>
            <person name="Morin E."/>
            <person name="San Clemente H."/>
            <person name="Chen E.C.H."/>
            <person name="De La Providencia I."/>
            <person name="Hainaut M."/>
            <person name="Kuo A."/>
            <person name="Kohler A."/>
            <person name="Murat C."/>
            <person name="Tang N."/>
            <person name="Roy S."/>
            <person name="Loubradou J."/>
            <person name="Henrissat B."/>
            <person name="Grigoriev I.V."/>
            <person name="Corradi N."/>
            <person name="Roux C."/>
            <person name="Martin F.M."/>
        </authorList>
    </citation>
    <scope>NUCLEOTIDE SEQUENCE [LARGE SCALE GENOMIC DNA]</scope>
    <source>
        <strain evidence="2 3">DAOM 194757</strain>
    </source>
</reference>
<sequence length="120" mass="13471">MDPLQILHSPKFIKKRIVFSKIKDFSSSGFGLRRLAIVELPLQKNSSSLDSIIDLVSVLLTFHELLRDNLMIIQSVDKKLVVDSCDEIIDMGDYKDPIPTSNTPRQSTNVKKKINAKGSS</sequence>
<dbReference type="AlphaFoldDB" id="A0A397TW60"/>
<evidence type="ECO:0000256" key="1">
    <source>
        <dbReference type="SAM" id="MobiDB-lite"/>
    </source>
</evidence>
<comment type="caution">
    <text evidence="2">The sequence shown here is derived from an EMBL/GenBank/DDBJ whole genome shotgun (WGS) entry which is preliminary data.</text>
</comment>
<proteinExistence type="predicted"/>
<evidence type="ECO:0000313" key="2">
    <source>
        <dbReference type="EMBL" id="RIB01651.1"/>
    </source>
</evidence>
<feature type="compositionally biased region" description="Basic residues" evidence="1">
    <location>
        <begin position="110"/>
        <end position="120"/>
    </location>
</feature>
<dbReference type="Proteomes" id="UP000266673">
    <property type="component" value="Unassembled WGS sequence"/>
</dbReference>
<evidence type="ECO:0000313" key="3">
    <source>
        <dbReference type="Proteomes" id="UP000266673"/>
    </source>
</evidence>
<name>A0A397TW60_9GLOM</name>
<keyword evidence="3" id="KW-1185">Reference proteome</keyword>